<dbReference type="GO" id="GO:0072665">
    <property type="term" value="P:protein localization to vacuole"/>
    <property type="evidence" value="ECO:0007669"/>
    <property type="project" value="TreeGrafter"/>
</dbReference>
<evidence type="ECO:0000256" key="6">
    <source>
        <dbReference type="ARBA" id="ARBA00022989"/>
    </source>
</evidence>
<keyword evidence="6 10" id="KW-1133">Transmembrane helix</keyword>
<feature type="transmembrane region" description="Helical" evidence="10">
    <location>
        <begin position="366"/>
        <end position="385"/>
    </location>
</feature>
<evidence type="ECO:0000256" key="1">
    <source>
        <dbReference type="ARBA" id="ARBA00004155"/>
    </source>
</evidence>
<evidence type="ECO:0000256" key="2">
    <source>
        <dbReference type="ARBA" id="ARBA00009901"/>
    </source>
</evidence>
<reference evidence="11 12" key="1">
    <citation type="journal article" date="2014" name="Genome Biol. Evol.">
        <title>The secreted proteins of Achlya hypogyna and Thraustotheca clavata identify the ancestral oomycete secretome and reveal gene acquisitions by horizontal gene transfer.</title>
        <authorList>
            <person name="Misner I."/>
            <person name="Blouin N."/>
            <person name="Leonard G."/>
            <person name="Richards T.A."/>
            <person name="Lane C.E."/>
        </authorList>
    </citation>
    <scope>NUCLEOTIDE SEQUENCE [LARGE SCALE GENOMIC DNA]</scope>
    <source>
        <strain evidence="11 12">ATCC 34112</strain>
    </source>
</reference>
<name>A0A1V9ZWP3_9STRA</name>
<feature type="transmembrane region" description="Helical" evidence="10">
    <location>
        <begin position="98"/>
        <end position="121"/>
    </location>
</feature>
<dbReference type="OrthoDB" id="73273at2759"/>
<dbReference type="Proteomes" id="UP000243217">
    <property type="component" value="Unassembled WGS sequence"/>
</dbReference>
<comment type="subcellular location">
    <subcellularLocation>
        <location evidence="1">Lysosome membrane</location>
        <topology evidence="1">Multi-pass membrane protein</topology>
    </subcellularLocation>
</comment>
<feature type="transmembrane region" description="Helical" evidence="10">
    <location>
        <begin position="59"/>
        <end position="78"/>
    </location>
</feature>
<feature type="transmembrane region" description="Helical" evidence="10">
    <location>
        <begin position="302"/>
        <end position="325"/>
    </location>
</feature>
<keyword evidence="8" id="KW-0458">Lysosome</keyword>
<keyword evidence="7 10" id="KW-0472">Membrane</keyword>
<gene>
    <name evidence="11" type="ORF">THRCLA_05197</name>
</gene>
<comment type="similarity">
    <text evidence="2">Belongs to the LIMR family. LMBRD1 subfamily.</text>
</comment>
<organism evidence="11 12">
    <name type="scientific">Thraustotheca clavata</name>
    <dbReference type="NCBI Taxonomy" id="74557"/>
    <lineage>
        <taxon>Eukaryota</taxon>
        <taxon>Sar</taxon>
        <taxon>Stramenopiles</taxon>
        <taxon>Oomycota</taxon>
        <taxon>Saprolegniomycetes</taxon>
        <taxon>Saprolegniales</taxon>
        <taxon>Achlyaceae</taxon>
        <taxon>Thraustotheca</taxon>
    </lineage>
</organism>
<dbReference type="GO" id="GO:0031419">
    <property type="term" value="F:cobalamin binding"/>
    <property type="evidence" value="ECO:0007669"/>
    <property type="project" value="UniProtKB-KW"/>
</dbReference>
<dbReference type="EMBL" id="JNBS01001130">
    <property type="protein sequence ID" value="OQS02435.1"/>
    <property type="molecule type" value="Genomic_DNA"/>
</dbReference>
<evidence type="ECO:0000256" key="9">
    <source>
        <dbReference type="ARBA" id="ARBA00023285"/>
    </source>
</evidence>
<proteinExistence type="inferred from homology"/>
<dbReference type="Pfam" id="PF04791">
    <property type="entry name" value="LMBR1"/>
    <property type="match status" value="1"/>
</dbReference>
<evidence type="ECO:0000313" key="11">
    <source>
        <dbReference type="EMBL" id="OQS02435.1"/>
    </source>
</evidence>
<feature type="transmembrane region" description="Helical" evidence="10">
    <location>
        <begin position="406"/>
        <end position="427"/>
    </location>
</feature>
<evidence type="ECO:0008006" key="13">
    <source>
        <dbReference type="Google" id="ProtNLM"/>
    </source>
</evidence>
<dbReference type="GO" id="GO:0005765">
    <property type="term" value="C:lysosomal membrane"/>
    <property type="evidence" value="ECO:0007669"/>
    <property type="project" value="UniProtKB-SubCell"/>
</dbReference>
<feature type="transmembrane region" description="Helical" evidence="10">
    <location>
        <begin position="481"/>
        <end position="504"/>
    </location>
</feature>
<feature type="transmembrane region" description="Helical" evidence="10">
    <location>
        <begin position="188"/>
        <end position="208"/>
    </location>
</feature>
<evidence type="ECO:0000256" key="8">
    <source>
        <dbReference type="ARBA" id="ARBA00023228"/>
    </source>
</evidence>
<evidence type="ECO:0000256" key="4">
    <source>
        <dbReference type="ARBA" id="ARBA00022628"/>
    </source>
</evidence>
<comment type="caution">
    <text evidence="11">The sequence shown here is derived from an EMBL/GenBank/DDBJ whole genome shotgun (WGS) entry which is preliminary data.</text>
</comment>
<accession>A0A1V9ZWP3</accession>
<sequence length="533" mass="60341">MTDDIILALPDIYGTYGIYGLYVGVAIFFWAVSYVVVVKLEVRPTQANEGLVFSQPDRVSRVISIFSLFFAFLCLFTPPIDVYVTTTRHLNQAKAMGIVYDVLLIVLMFFTLILSPFAFFYAKQSEIKHITRSTTSHRVVSALKRTACFLCFMLVLVMIILIIDLCGKPKGDIDWLKPLLHLNDDATLIFRVFLDLVLGIGTVLWIWLACRALATVPIDGLLRPRRHDRAALSYLMEEIELESHAVERSRQNVMRKYPSSESAMSASDRDRLEELQKRDRVLLDRRRVFAKQSKQWLCCTSLVWRIPIGIVLMAISLLIVISLLLTTIDKLMHSNYESGFVLDLPLIPNPIDLVLVLSSQVFPLDYALFACFFFYIFLVSFIWLSRNGFRFLCFRMDRLQHKNTSPSTLILTTLAMIYLSLMGLFSLPSLAPQYATFGHQTYVNTTTGITKPCSLNASVAVPQSCLTTQLSRIVNGATASVPMVGVAFVLAQAVFVLAFFPFVIKAYIMTADYHTDEDDPKRESLLGRSEVYV</sequence>
<keyword evidence="3" id="KW-0813">Transport</keyword>
<dbReference type="PANTHER" id="PTHR16130:SF2">
    <property type="entry name" value="LYSOSOMAL COBALAMIN TRANSPORT ESCORT PROTEIN LMBD1"/>
    <property type="match status" value="1"/>
</dbReference>
<dbReference type="InterPro" id="IPR006876">
    <property type="entry name" value="LMBR1-like_membr_prot"/>
</dbReference>
<feature type="transmembrane region" description="Helical" evidence="10">
    <location>
        <begin position="16"/>
        <end position="38"/>
    </location>
</feature>
<evidence type="ECO:0000256" key="10">
    <source>
        <dbReference type="SAM" id="Phobius"/>
    </source>
</evidence>
<feature type="transmembrane region" description="Helical" evidence="10">
    <location>
        <begin position="142"/>
        <end position="163"/>
    </location>
</feature>
<keyword evidence="5 10" id="KW-0812">Transmembrane</keyword>
<keyword evidence="9" id="KW-0170">Cobalt</keyword>
<evidence type="ECO:0000256" key="3">
    <source>
        <dbReference type="ARBA" id="ARBA00022448"/>
    </source>
</evidence>
<dbReference type="AlphaFoldDB" id="A0A1V9ZWP3"/>
<keyword evidence="4" id="KW-0846">Cobalamin</keyword>
<evidence type="ECO:0000313" key="12">
    <source>
        <dbReference type="Proteomes" id="UP000243217"/>
    </source>
</evidence>
<evidence type="ECO:0000256" key="7">
    <source>
        <dbReference type="ARBA" id="ARBA00023136"/>
    </source>
</evidence>
<protein>
    <recommendedName>
        <fullName evidence="13">Lysosomal cobalamin transporter</fullName>
    </recommendedName>
</protein>
<dbReference type="InterPro" id="IPR050854">
    <property type="entry name" value="LMBD1_LysCbl_Transport"/>
</dbReference>
<keyword evidence="12" id="KW-1185">Reference proteome</keyword>
<dbReference type="PANTHER" id="PTHR16130">
    <property type="entry name" value="LYSOSOMAL COBALAMIN TRANSPORTER-RELATED"/>
    <property type="match status" value="1"/>
</dbReference>
<evidence type="ECO:0000256" key="5">
    <source>
        <dbReference type="ARBA" id="ARBA00022692"/>
    </source>
</evidence>